<sequence length="306" mass="32510">MKVRKSAATAVIAVLALTATACSSESGTSDDDVLTGGSGGKDQPRLPTYPVAKSVDLDSPTLKKAQKAGKIVIGAKNDLPFLGFEDKEGTRSGFDAEVAKMVAADLGFSPAQIEFKTVESSVRESAIAQGHVDLYVGTYTINDRRKKQVGFAGPYFVAGADLLVRKNDKSIAGPFSLQGKTVCSIKGSTSLQEIKKPDYGTKTLELDKYSACVQQLLAKKVDAVTTDDAILMGFAAQRPSKLKVVGRPFTKEPYGIGMDKSDKVLRDAVSDALEAHDTNGDLMEAYDATLGLSGSGWIGPPMLERY</sequence>
<reference evidence="1" key="1">
    <citation type="submission" date="2024-03" db="EMBL/GenBank/DDBJ databases">
        <title>Novel Streptomyces species of biotechnological and ecological value are a feature of Machair soil.</title>
        <authorList>
            <person name="Prole J.R."/>
            <person name="Goodfellow M."/>
            <person name="Allenby N."/>
            <person name="Ward A.C."/>
        </authorList>
    </citation>
    <scope>NUCLEOTIDE SEQUENCE</scope>
    <source>
        <strain evidence="1">MS2.AVA.5</strain>
    </source>
</reference>
<organism evidence="1 2">
    <name type="scientific">Streptomyces achmelvichensis</name>
    <dbReference type="NCBI Taxonomy" id="3134111"/>
    <lineage>
        <taxon>Bacteria</taxon>
        <taxon>Bacillati</taxon>
        <taxon>Actinomycetota</taxon>
        <taxon>Actinomycetes</taxon>
        <taxon>Kitasatosporales</taxon>
        <taxon>Streptomycetaceae</taxon>
        <taxon>Streptomyces</taxon>
    </lineage>
</organism>
<proteinExistence type="predicted"/>
<name>A0ACC6Q6C4_9ACTN</name>
<evidence type="ECO:0000313" key="2">
    <source>
        <dbReference type="Proteomes" id="UP001377168"/>
    </source>
</evidence>
<keyword evidence="2" id="KW-1185">Reference proteome</keyword>
<dbReference type="EMBL" id="JBBKAJ010000022">
    <property type="protein sequence ID" value="MEJ8639263.1"/>
    <property type="molecule type" value="Genomic_DNA"/>
</dbReference>
<protein>
    <submittedName>
        <fullName evidence="1">Glutamate ABC transporter substrate-binding protein</fullName>
    </submittedName>
</protein>
<comment type="caution">
    <text evidence="1">The sequence shown here is derived from an EMBL/GenBank/DDBJ whole genome shotgun (WGS) entry which is preliminary data.</text>
</comment>
<accession>A0ACC6Q6C4</accession>
<evidence type="ECO:0000313" key="1">
    <source>
        <dbReference type="EMBL" id="MEJ8639263.1"/>
    </source>
</evidence>
<gene>
    <name evidence="1" type="ORF">WKI67_38570</name>
</gene>
<dbReference type="Proteomes" id="UP001377168">
    <property type="component" value="Unassembled WGS sequence"/>
</dbReference>